<evidence type="ECO:0000313" key="3">
    <source>
        <dbReference type="RefSeq" id="XP_032106049.1"/>
    </source>
</evidence>
<proteinExistence type="predicted"/>
<organism evidence="2 3">
    <name type="scientific">Sapajus apella</name>
    <name type="common">Brown-capped capuchin</name>
    <name type="synonym">Cebus apella</name>
    <dbReference type="NCBI Taxonomy" id="9515"/>
    <lineage>
        <taxon>Eukaryota</taxon>
        <taxon>Metazoa</taxon>
        <taxon>Chordata</taxon>
        <taxon>Craniata</taxon>
        <taxon>Vertebrata</taxon>
        <taxon>Euteleostomi</taxon>
        <taxon>Mammalia</taxon>
        <taxon>Eutheria</taxon>
        <taxon>Euarchontoglires</taxon>
        <taxon>Primates</taxon>
        <taxon>Haplorrhini</taxon>
        <taxon>Platyrrhini</taxon>
        <taxon>Cebidae</taxon>
        <taxon>Cebinae</taxon>
        <taxon>Sapajus</taxon>
    </lineage>
</organism>
<dbReference type="SUPFAM" id="SSF47391">
    <property type="entry name" value="Dimerization-anchoring domain of cAMP-dependent PK regulatory subunit"/>
    <property type="match status" value="1"/>
</dbReference>
<gene>
    <name evidence="3" type="primary">LOC116531437</name>
</gene>
<dbReference type="RefSeq" id="XP_032106049.1">
    <property type="nucleotide sequence ID" value="XM_032250158.1"/>
</dbReference>
<keyword evidence="2" id="KW-1185">Reference proteome</keyword>
<name>A0A6J3FJU2_SAPAP</name>
<dbReference type="SMART" id="SM00394">
    <property type="entry name" value="RIIa"/>
    <property type="match status" value="1"/>
</dbReference>
<dbReference type="InterPro" id="IPR003117">
    <property type="entry name" value="cAMP_dep_PK_reg_su_I/II_a/b"/>
</dbReference>
<evidence type="ECO:0000313" key="2">
    <source>
        <dbReference type="Proteomes" id="UP000504640"/>
    </source>
</evidence>
<sequence>MASPPACPSEEDESLKGCELYVQLHGIQQVLKDCIVHLCISKPERPMKFLREHLEKLEKEENSNPVATTAAVMLGHTQSPQPEINTAQGDN</sequence>
<protein>
    <submittedName>
        <fullName evidence="3">cAMP-dependent protein kinase type I-beta regulatory subunit-like</fullName>
    </submittedName>
</protein>
<reference evidence="3" key="1">
    <citation type="submission" date="2025-08" db="UniProtKB">
        <authorList>
            <consortium name="RefSeq"/>
        </authorList>
    </citation>
    <scope>IDENTIFICATION</scope>
    <source>
        <tissue evidence="3">Blood</tissue>
    </source>
</reference>
<dbReference type="AlphaFoldDB" id="A0A6J3FJU2"/>
<dbReference type="Pfam" id="PF02197">
    <property type="entry name" value="RIIa"/>
    <property type="match status" value="1"/>
</dbReference>
<dbReference type="Proteomes" id="UP000504640">
    <property type="component" value="Unplaced"/>
</dbReference>
<evidence type="ECO:0000259" key="1">
    <source>
        <dbReference type="SMART" id="SM00394"/>
    </source>
</evidence>
<dbReference type="Gene3D" id="1.20.890.10">
    <property type="entry name" value="cAMP-dependent protein kinase regulatory subunit, dimerization-anchoring domain"/>
    <property type="match status" value="1"/>
</dbReference>
<dbReference type="GeneID" id="116531437"/>
<feature type="domain" description="RIIa" evidence="1">
    <location>
        <begin position="25"/>
        <end position="62"/>
    </location>
</feature>
<accession>A0A6J3FJU2</accession>